<sequence>MPYCKHPEFVCASDSQDMKDGIDALMILDGVEIWLAYRARGNRNKKYYPTDFVLRDKEIYKILEGKYQSSFLIYCLADEDDSKSTLEDVYIIDLALVGENLMHNEGWMRWLWTGSFKEEVKGGLPYMVNPVGVNGYGFPTARSNWSKEICFKAKMSGSRFTISIPNIIYPYFHSIGEYNRHIEEARAYAREQAKDLCDMLGLGTHDFMRQMYEL</sequence>
<organism evidence="1 2">
    <name type="scientific">Sulfuriferula nivalis</name>
    <dbReference type="NCBI Taxonomy" id="2675298"/>
    <lineage>
        <taxon>Bacteria</taxon>
        <taxon>Pseudomonadati</taxon>
        <taxon>Pseudomonadota</taxon>
        <taxon>Betaproteobacteria</taxon>
        <taxon>Nitrosomonadales</taxon>
        <taxon>Sulfuricellaceae</taxon>
        <taxon>Sulfuriferula</taxon>
    </lineage>
</organism>
<evidence type="ECO:0000313" key="1">
    <source>
        <dbReference type="EMBL" id="BBO99408.1"/>
    </source>
</evidence>
<dbReference type="Proteomes" id="UP000463939">
    <property type="component" value="Chromosome"/>
</dbReference>
<accession>A0A809RCD1</accession>
<gene>
    <name evidence="1" type="ORF">SFSGTM_01170</name>
</gene>
<reference evidence="2" key="1">
    <citation type="submission" date="2019-11" db="EMBL/GenBank/DDBJ databases">
        <title>Isolation and characterization of a novel species in the genus Sulfuriferula.</title>
        <authorList>
            <person name="Mochizuki J."/>
            <person name="Kojima H."/>
            <person name="Fukui M."/>
        </authorList>
    </citation>
    <scope>NUCLEOTIDE SEQUENCE [LARGE SCALE GENOMIC DNA]</scope>
    <source>
        <strain evidence="2">SGTM</strain>
    </source>
</reference>
<keyword evidence="2" id="KW-1185">Reference proteome</keyword>
<protein>
    <submittedName>
        <fullName evidence="1">Uncharacterized protein</fullName>
    </submittedName>
</protein>
<proteinExistence type="predicted"/>
<dbReference type="KEGG" id="sniv:SFSGTM_01170"/>
<dbReference type="EMBL" id="AP021881">
    <property type="protein sequence ID" value="BBO99408.1"/>
    <property type="molecule type" value="Genomic_DNA"/>
</dbReference>
<dbReference type="AlphaFoldDB" id="A0A809RCD1"/>
<name>A0A809RCD1_9PROT</name>
<evidence type="ECO:0000313" key="2">
    <source>
        <dbReference type="Proteomes" id="UP000463939"/>
    </source>
</evidence>